<evidence type="ECO:0000256" key="1">
    <source>
        <dbReference type="ARBA" id="ARBA00004664"/>
    </source>
</evidence>
<evidence type="ECO:0000259" key="7">
    <source>
        <dbReference type="Pfam" id="PF00697"/>
    </source>
</evidence>
<dbReference type="GO" id="GO:0000162">
    <property type="term" value="P:L-tryptophan biosynthetic process"/>
    <property type="evidence" value="ECO:0007669"/>
    <property type="project" value="UniProtKB-UniPathway"/>
</dbReference>
<comment type="pathway">
    <text evidence="1">Amino-acid biosynthesis; L-tryptophan biosynthesis; L-tryptophan from chorismate: step 3/5.</text>
</comment>
<dbReference type="InterPro" id="IPR001240">
    <property type="entry name" value="PRAI_dom"/>
</dbReference>
<dbReference type="Gene3D" id="3.20.20.70">
    <property type="entry name" value="Aldolase class I"/>
    <property type="match status" value="1"/>
</dbReference>
<feature type="domain" description="N-(5'phosphoribosyl) anthranilate isomerase (PRAI)" evidence="7">
    <location>
        <begin position="2"/>
        <end position="88"/>
    </location>
</feature>
<dbReference type="InterPro" id="IPR011060">
    <property type="entry name" value="RibuloseP-bd_barrel"/>
</dbReference>
<dbReference type="UniPathway" id="UPA00035">
    <property type="reaction ID" value="UER00042"/>
</dbReference>
<evidence type="ECO:0000256" key="2">
    <source>
        <dbReference type="ARBA" id="ARBA00012572"/>
    </source>
</evidence>
<evidence type="ECO:0000256" key="6">
    <source>
        <dbReference type="ARBA" id="ARBA00023235"/>
    </source>
</evidence>
<name>X1QU41_9ZZZZ</name>
<feature type="non-terminal residue" evidence="8">
    <location>
        <position position="117"/>
    </location>
</feature>
<keyword evidence="6" id="KW-0413">Isomerase</keyword>
<keyword evidence="4" id="KW-0822">Tryptophan biosynthesis</keyword>
<dbReference type="Pfam" id="PF00697">
    <property type="entry name" value="PRAI"/>
    <property type="match status" value="1"/>
</dbReference>
<keyword evidence="3" id="KW-0028">Amino-acid biosynthesis</keyword>
<proteinExistence type="predicted"/>
<dbReference type="EMBL" id="BARV01043166">
    <property type="protein sequence ID" value="GAI54420.1"/>
    <property type="molecule type" value="Genomic_DNA"/>
</dbReference>
<feature type="non-terminal residue" evidence="8">
    <location>
        <position position="1"/>
    </location>
</feature>
<dbReference type="AlphaFoldDB" id="X1QU41"/>
<evidence type="ECO:0000256" key="3">
    <source>
        <dbReference type="ARBA" id="ARBA00022605"/>
    </source>
</evidence>
<dbReference type="InterPro" id="IPR044643">
    <property type="entry name" value="TrpF_fam"/>
</dbReference>
<dbReference type="GO" id="GO:0004640">
    <property type="term" value="F:phosphoribosylanthranilate isomerase activity"/>
    <property type="evidence" value="ECO:0007669"/>
    <property type="project" value="UniProtKB-EC"/>
</dbReference>
<keyword evidence="5" id="KW-0057">Aromatic amino acid biosynthesis</keyword>
<sequence length="117" mass="12889">AGADFLGLVFAPSRRLVSVEKALLVVEAVDGLRPHPAVVGVFVNAAAQEVNRIADYCRLDWVQLSGDETWDYCCEIERPIIKVIHVSAPKTAEGILADIEMRYQLPLKRGLICLLDS</sequence>
<dbReference type="InterPro" id="IPR013785">
    <property type="entry name" value="Aldolase_TIM"/>
</dbReference>
<reference evidence="8" key="1">
    <citation type="journal article" date="2014" name="Front. Microbiol.">
        <title>High frequency of phylogenetically diverse reductive dehalogenase-homologous genes in deep subseafloor sedimentary metagenomes.</title>
        <authorList>
            <person name="Kawai M."/>
            <person name="Futagami T."/>
            <person name="Toyoda A."/>
            <person name="Takaki Y."/>
            <person name="Nishi S."/>
            <person name="Hori S."/>
            <person name="Arai W."/>
            <person name="Tsubouchi T."/>
            <person name="Morono Y."/>
            <person name="Uchiyama I."/>
            <person name="Ito T."/>
            <person name="Fujiyama A."/>
            <person name="Inagaki F."/>
            <person name="Takami H."/>
        </authorList>
    </citation>
    <scope>NUCLEOTIDE SEQUENCE</scope>
    <source>
        <strain evidence="8">Expedition CK06-06</strain>
    </source>
</reference>
<dbReference type="PANTHER" id="PTHR42894:SF1">
    <property type="entry name" value="N-(5'-PHOSPHORIBOSYL)ANTHRANILATE ISOMERASE"/>
    <property type="match status" value="1"/>
</dbReference>
<evidence type="ECO:0000256" key="4">
    <source>
        <dbReference type="ARBA" id="ARBA00022822"/>
    </source>
</evidence>
<dbReference type="PANTHER" id="PTHR42894">
    <property type="entry name" value="N-(5'-PHOSPHORIBOSYL)ANTHRANILATE ISOMERASE"/>
    <property type="match status" value="1"/>
</dbReference>
<organism evidence="8">
    <name type="scientific">marine sediment metagenome</name>
    <dbReference type="NCBI Taxonomy" id="412755"/>
    <lineage>
        <taxon>unclassified sequences</taxon>
        <taxon>metagenomes</taxon>
        <taxon>ecological metagenomes</taxon>
    </lineage>
</organism>
<comment type="caution">
    <text evidence="8">The sequence shown here is derived from an EMBL/GenBank/DDBJ whole genome shotgun (WGS) entry which is preliminary data.</text>
</comment>
<dbReference type="EC" id="5.3.1.24" evidence="2"/>
<evidence type="ECO:0000256" key="5">
    <source>
        <dbReference type="ARBA" id="ARBA00023141"/>
    </source>
</evidence>
<gene>
    <name evidence="8" type="ORF">S06H3_64564</name>
</gene>
<protein>
    <recommendedName>
        <fullName evidence="2">phosphoribosylanthranilate isomerase</fullName>
        <ecNumber evidence="2">5.3.1.24</ecNumber>
    </recommendedName>
</protein>
<accession>X1QU41</accession>
<evidence type="ECO:0000313" key="8">
    <source>
        <dbReference type="EMBL" id="GAI54420.1"/>
    </source>
</evidence>
<dbReference type="SUPFAM" id="SSF51366">
    <property type="entry name" value="Ribulose-phoshate binding barrel"/>
    <property type="match status" value="1"/>
</dbReference>